<keyword evidence="1" id="KW-0472">Membrane</keyword>
<feature type="transmembrane region" description="Helical" evidence="1">
    <location>
        <begin position="139"/>
        <end position="155"/>
    </location>
</feature>
<evidence type="ECO:0000313" key="4">
    <source>
        <dbReference type="Proteomes" id="UP000233249"/>
    </source>
</evidence>
<reference evidence="3 4" key="1">
    <citation type="submission" date="2017-12" db="EMBL/GenBank/DDBJ databases">
        <title>Corynebacterium mastitidis 16-1433 Genome.</title>
        <authorList>
            <person name="Gulvik C.A."/>
        </authorList>
    </citation>
    <scope>NUCLEOTIDE SEQUENCE [LARGE SCALE GENOMIC DNA]</scope>
    <source>
        <strain evidence="3 4">16-1433</strain>
    </source>
</reference>
<dbReference type="InterPro" id="IPR044049">
    <property type="entry name" value="EccD_transm"/>
</dbReference>
<feature type="transmembrane region" description="Helical" evidence="1">
    <location>
        <begin position="265"/>
        <end position="285"/>
    </location>
</feature>
<feature type="transmembrane region" description="Helical" evidence="1">
    <location>
        <begin position="391"/>
        <end position="421"/>
    </location>
</feature>
<organism evidence="3 4">
    <name type="scientific">Corynebacterium mastitidis</name>
    <dbReference type="NCBI Taxonomy" id="161890"/>
    <lineage>
        <taxon>Bacteria</taxon>
        <taxon>Bacillati</taxon>
        <taxon>Actinomycetota</taxon>
        <taxon>Actinomycetes</taxon>
        <taxon>Mycobacteriales</taxon>
        <taxon>Corynebacteriaceae</taxon>
        <taxon>Corynebacterium</taxon>
    </lineage>
</organism>
<dbReference type="InterPro" id="IPR006707">
    <property type="entry name" value="T7SS_EccD"/>
</dbReference>
<dbReference type="Pfam" id="PF19053">
    <property type="entry name" value="EccD"/>
    <property type="match status" value="1"/>
</dbReference>
<feature type="transmembrane region" description="Helical" evidence="1">
    <location>
        <begin position="209"/>
        <end position="232"/>
    </location>
</feature>
<feature type="transmembrane region" description="Helical" evidence="1">
    <location>
        <begin position="326"/>
        <end position="347"/>
    </location>
</feature>
<evidence type="ECO:0000256" key="1">
    <source>
        <dbReference type="SAM" id="Phobius"/>
    </source>
</evidence>
<keyword evidence="1" id="KW-1133">Transmembrane helix</keyword>
<gene>
    <name evidence="3" type="primary">eccD</name>
    <name evidence="3" type="ORF">CXB45_05030</name>
</gene>
<sequence>MMEPYVGSARLSGVAHQDSGELILLMSVDHMLRLRVRMQAGSYRREADMAFPEHSTLVECLSELLSLCDAPMLTRPWQARSGIGREIDATAPLSRTGLRDGDTLLLIPRQESPHPVIRDATEALVEAASDYRAVTPDRLSHAYATTGLIACVVLLSHWLPLWASFLPPLSAALLLTLWARPMPGVIACGIACAGAAGFLWVHHSAPPDWVPYAALSGLLSAGMALVLFVLSARTLPPRAACAAATACLLGISAPILWWLTHHLPGVAGGVILLSFLLLFLAPRLATSLVGLSPPRIPSAGQDLGLADAHPTHAERRARRAQRLYEGFHLGIAAALCPALLCLGLAPAGSTGSALSTVLALGVSLVSGIHALRHPHPYAVWSQVCVSLSGIVAAVVMAHAHVASGVLGFLLVAGCLSVPWWLTIVPPPEPTQIVWWERLESLAVAAIFPLCLHHMGFFALIRGLG</sequence>
<name>A0A2N0X850_9CORY</name>
<feature type="transmembrane region" description="Helical" evidence="1">
    <location>
        <begin position="441"/>
        <end position="460"/>
    </location>
</feature>
<feature type="transmembrane region" description="Helical" evidence="1">
    <location>
        <begin position="185"/>
        <end position="203"/>
    </location>
</feature>
<dbReference type="NCBIfam" id="TIGR03920">
    <property type="entry name" value="T7SS_EccD"/>
    <property type="match status" value="1"/>
</dbReference>
<dbReference type="Proteomes" id="UP000233249">
    <property type="component" value="Unassembled WGS sequence"/>
</dbReference>
<comment type="caution">
    <text evidence="3">The sequence shown here is derived from an EMBL/GenBank/DDBJ whole genome shotgun (WGS) entry which is preliminary data.</text>
</comment>
<dbReference type="EMBL" id="PJAF01000011">
    <property type="protein sequence ID" value="PKF68847.1"/>
    <property type="molecule type" value="Genomic_DNA"/>
</dbReference>
<protein>
    <submittedName>
        <fullName evidence="3">Type VII secretion integral membrane protein EccD</fullName>
    </submittedName>
</protein>
<feature type="transmembrane region" description="Helical" evidence="1">
    <location>
        <begin position="239"/>
        <end position="259"/>
    </location>
</feature>
<proteinExistence type="predicted"/>
<accession>A0A2N0X850</accession>
<feature type="domain" description="EccD-like transmembrane" evidence="2">
    <location>
        <begin position="187"/>
        <end position="463"/>
    </location>
</feature>
<keyword evidence="1" id="KW-0812">Transmembrane</keyword>
<evidence type="ECO:0000259" key="2">
    <source>
        <dbReference type="Pfam" id="PF19053"/>
    </source>
</evidence>
<dbReference type="AlphaFoldDB" id="A0A2N0X850"/>
<evidence type="ECO:0000313" key="3">
    <source>
        <dbReference type="EMBL" id="PKF68847.1"/>
    </source>
</evidence>
<dbReference type="STRING" id="1121365.GCA_000375365_01127"/>